<gene>
    <name evidence="1" type="ORF">HNR05_003016</name>
</gene>
<dbReference type="Gene3D" id="3.40.50.300">
    <property type="entry name" value="P-loop containing nucleotide triphosphate hydrolases"/>
    <property type="match status" value="3"/>
</dbReference>
<dbReference type="GO" id="GO:0016301">
    <property type="term" value="F:kinase activity"/>
    <property type="evidence" value="ECO:0007669"/>
    <property type="project" value="UniProtKB-KW"/>
</dbReference>
<protein>
    <submittedName>
        <fullName evidence="1">Pantothenate kinase</fullName>
    </submittedName>
</protein>
<accession>A0A7Z0EGN8</accession>
<comment type="caution">
    <text evidence="1">The sequence shown here is derived from an EMBL/GenBank/DDBJ whole genome shotgun (WGS) entry which is preliminary data.</text>
</comment>
<evidence type="ECO:0000313" key="1">
    <source>
        <dbReference type="EMBL" id="NYJ21225.1"/>
    </source>
</evidence>
<proteinExistence type="predicted"/>
<keyword evidence="1" id="KW-0418">Kinase</keyword>
<dbReference type="PANTHER" id="PTHR10285">
    <property type="entry name" value="URIDINE KINASE"/>
    <property type="match status" value="1"/>
</dbReference>
<name>A0A7Z0EGN8_9MICO</name>
<organism evidence="1 2">
    <name type="scientific">Glaciibacter psychrotolerans</name>
    <dbReference type="NCBI Taxonomy" id="670054"/>
    <lineage>
        <taxon>Bacteria</taxon>
        <taxon>Bacillati</taxon>
        <taxon>Actinomycetota</taxon>
        <taxon>Actinomycetes</taxon>
        <taxon>Micrococcales</taxon>
        <taxon>Microbacteriaceae</taxon>
        <taxon>Glaciibacter</taxon>
    </lineage>
</organism>
<keyword evidence="2" id="KW-1185">Reference proteome</keyword>
<dbReference type="Proteomes" id="UP000537260">
    <property type="component" value="Unassembled WGS sequence"/>
</dbReference>
<reference evidence="1 2" key="1">
    <citation type="submission" date="2020-07" db="EMBL/GenBank/DDBJ databases">
        <title>Sequencing the genomes of 1000 actinobacteria strains.</title>
        <authorList>
            <person name="Klenk H.-P."/>
        </authorList>
    </citation>
    <scope>NUCLEOTIDE SEQUENCE [LARGE SCALE GENOMIC DNA]</scope>
    <source>
        <strain evidence="1 2">LI1</strain>
    </source>
</reference>
<keyword evidence="1" id="KW-0808">Transferase</keyword>
<evidence type="ECO:0000313" key="2">
    <source>
        <dbReference type="Proteomes" id="UP000537260"/>
    </source>
</evidence>
<sequence>MSILRSLDEIVRVVAAAADAAGASTAGANAAGAHGATGVPRIIVGIAGSPGAGKSTIAASLVTRLQAAPAAWLGSAGRVGPADVSGLPDSAVRQSVLLPLDGFHFPQSRLVELGRRDRMGAPDTFDVGAFVAALTAVRTADAPVSIPGFDRQIEQPVADAITIGPGPRIVVVEGNYLLHASGGWEHVQPLLDLSLFVDLARDIRWERLVTRHEQFGKTPEAARAWATGPDERNAELIEACAVRADHQIRLEAV</sequence>
<dbReference type="InterPro" id="IPR027417">
    <property type="entry name" value="P-loop_NTPase"/>
</dbReference>
<dbReference type="AlphaFoldDB" id="A0A7Z0EGN8"/>
<dbReference type="SUPFAM" id="SSF52540">
    <property type="entry name" value="P-loop containing nucleoside triphosphate hydrolases"/>
    <property type="match status" value="1"/>
</dbReference>
<dbReference type="RefSeq" id="WP_179579858.1">
    <property type="nucleotide sequence ID" value="NZ_JACCFM010000001.1"/>
</dbReference>
<dbReference type="EMBL" id="JACCFM010000001">
    <property type="protein sequence ID" value="NYJ21225.1"/>
    <property type="molecule type" value="Genomic_DNA"/>
</dbReference>